<dbReference type="SUPFAM" id="SSF103473">
    <property type="entry name" value="MFS general substrate transporter"/>
    <property type="match status" value="1"/>
</dbReference>
<dbReference type="InterPro" id="IPR003663">
    <property type="entry name" value="Sugar/inositol_transpt"/>
</dbReference>
<feature type="transmembrane region" description="Helical" evidence="7">
    <location>
        <begin position="317"/>
        <end position="338"/>
    </location>
</feature>
<dbReference type="Proteomes" id="UP001271007">
    <property type="component" value="Unassembled WGS sequence"/>
</dbReference>
<dbReference type="InterPro" id="IPR018958">
    <property type="entry name" value="Knr4/Smi1-like_dom"/>
</dbReference>
<dbReference type="Pfam" id="PF09346">
    <property type="entry name" value="SMI1_KNR4"/>
    <property type="match status" value="1"/>
</dbReference>
<dbReference type="PROSITE" id="PS00216">
    <property type="entry name" value="SUGAR_TRANSPORT_1"/>
    <property type="match status" value="1"/>
</dbReference>
<comment type="subcellular location">
    <subcellularLocation>
        <location evidence="1">Membrane</location>
        <topology evidence="1">Multi-pass membrane protein</topology>
    </subcellularLocation>
</comment>
<keyword evidence="6 7" id="KW-0472">Membrane</keyword>
<dbReference type="GO" id="GO:0016020">
    <property type="term" value="C:membrane"/>
    <property type="evidence" value="ECO:0007669"/>
    <property type="project" value="UniProtKB-SubCell"/>
</dbReference>
<dbReference type="PRINTS" id="PR00171">
    <property type="entry name" value="SUGRTRNSPORT"/>
</dbReference>
<keyword evidence="4 7" id="KW-0812">Transmembrane</keyword>
<dbReference type="AlphaFoldDB" id="A0AAJ0GE04"/>
<evidence type="ECO:0000256" key="7">
    <source>
        <dbReference type="SAM" id="Phobius"/>
    </source>
</evidence>
<feature type="transmembrane region" description="Helical" evidence="7">
    <location>
        <begin position="410"/>
        <end position="428"/>
    </location>
</feature>
<sequence>MGKKYILGLRGRRLRNAQLWAVILPAYILFGYNNAVAGPLLDLPSWVATFPRIDTVSEGLSDAQITNNSRVQGTVVAMYTLGAFFGALSCIYLGEKLGRVRIIQLGAAVYVVGAILQSSFFSLAQLIVGRLASGLGFGALSATAPNWQSECSQAAHRGAIVLLESLFISAGLAVSGWLNLGMSFISTSVSWRFPLAFGAFWALIVIGTVTLLPESPRFLAKVGRYDEARQFLAALEDVPEDDSQVDAEIDEIRRSLTIAGQGKFLDLFTNGELRLFNRTCLACAGQMFQQMCGVNALAFYVTTIFHTYLLLSDVLARILGASVFTFQTLCSPIGVLTVDRFGRRKLMIVSALGMGTCMAIVAGTSSQPNNMQAIAAAGAFIFLFSLFFPTGFLGLTFLYASEISPLSHRVPITGLSTGTAWLFNFLVAEITPVGFATIGWRYYLVFMCINLFLICPSVYLFWPETTGRHLEEVDQIFRDSKTIFDPPRVSKRLTVRPLADDDAFTEEKRKAYSGSKAGVGEWATEQGGLDASTGGMAMDQSARLTMALDISVRLSEAAPSNEAADENAGEDGLAIPQLQLELREDDWEPLPSLDQRTADILDQVVSRWDANQQVDYMCMAERLWPMYIPGMVAKAMHISKTDLKAKATQIIEAYQERLTNAFAVTPLADKSIKELLEIASENTLHAGGKEFWEEMGDLNDSHDSRPPTLLHEPASSEDIASLESKLGITLPDDFKEYLRVSNGFSASGGGIYNGYFPDPELYGTENVNWNHEEYFQLPVGLLTIPREIEELAGVQAKGTFNFATALPIFGPVLEIGVRDIDNLWVVQPELVRKAKDVYDVMYERASKEQKKVIEQAIVAFAGSREAYDGLDWCCAKWSSGGAATMTSYASFRRYLEITTAASAESKNV</sequence>
<feature type="transmembrane region" description="Helical" evidence="7">
    <location>
        <begin position="191"/>
        <end position="212"/>
    </location>
</feature>
<feature type="transmembrane region" description="Helical" evidence="7">
    <location>
        <begin position="76"/>
        <end position="95"/>
    </location>
</feature>
<evidence type="ECO:0000256" key="5">
    <source>
        <dbReference type="ARBA" id="ARBA00022989"/>
    </source>
</evidence>
<dbReference type="NCBIfam" id="TIGR00879">
    <property type="entry name" value="SP"/>
    <property type="match status" value="1"/>
</dbReference>
<feature type="transmembrane region" description="Helical" evidence="7">
    <location>
        <begin position="159"/>
        <end position="179"/>
    </location>
</feature>
<protein>
    <recommendedName>
        <fullName evidence="8">Major facilitator superfamily (MFS) profile domain-containing protein</fullName>
    </recommendedName>
</protein>
<dbReference type="InterPro" id="IPR020846">
    <property type="entry name" value="MFS_dom"/>
</dbReference>
<reference evidence="9" key="1">
    <citation type="submission" date="2023-04" db="EMBL/GenBank/DDBJ databases">
        <title>Black Yeasts Isolated from many extreme environments.</title>
        <authorList>
            <person name="Coleine C."/>
            <person name="Stajich J.E."/>
            <person name="Selbmann L."/>
        </authorList>
    </citation>
    <scope>NUCLEOTIDE SEQUENCE</scope>
    <source>
        <strain evidence="9">CCFEE 5312</strain>
    </source>
</reference>
<feature type="transmembrane region" description="Helical" evidence="7">
    <location>
        <begin position="345"/>
        <end position="362"/>
    </location>
</feature>
<keyword evidence="3" id="KW-0813">Transport</keyword>
<dbReference type="InterPro" id="IPR037883">
    <property type="entry name" value="Knr4/Smi1-like_sf"/>
</dbReference>
<organism evidence="9 10">
    <name type="scientific">Extremus antarcticus</name>
    <dbReference type="NCBI Taxonomy" id="702011"/>
    <lineage>
        <taxon>Eukaryota</taxon>
        <taxon>Fungi</taxon>
        <taxon>Dikarya</taxon>
        <taxon>Ascomycota</taxon>
        <taxon>Pezizomycotina</taxon>
        <taxon>Dothideomycetes</taxon>
        <taxon>Dothideomycetidae</taxon>
        <taxon>Mycosphaerellales</taxon>
        <taxon>Extremaceae</taxon>
        <taxon>Extremus</taxon>
    </lineage>
</organism>
<feature type="domain" description="Major facilitator superfamily (MFS) profile" evidence="8">
    <location>
        <begin position="19"/>
        <end position="466"/>
    </location>
</feature>
<gene>
    <name evidence="9" type="ORF">LTR09_003797</name>
</gene>
<evidence type="ECO:0000256" key="2">
    <source>
        <dbReference type="ARBA" id="ARBA00010992"/>
    </source>
</evidence>
<dbReference type="EMBL" id="JAWDJX010000009">
    <property type="protein sequence ID" value="KAK3055244.1"/>
    <property type="molecule type" value="Genomic_DNA"/>
</dbReference>
<evidence type="ECO:0000256" key="3">
    <source>
        <dbReference type="ARBA" id="ARBA00022448"/>
    </source>
</evidence>
<dbReference type="PANTHER" id="PTHR48022:SF45">
    <property type="entry name" value="MAJOR FACILITATOR SUPERFAMILY (MFS) PROFILE DOMAIN-CONTAINING PROTEIN-RELATED"/>
    <property type="match status" value="1"/>
</dbReference>
<feature type="transmembrane region" description="Helical" evidence="7">
    <location>
        <begin position="374"/>
        <end position="398"/>
    </location>
</feature>
<feature type="transmembrane region" description="Helical" evidence="7">
    <location>
        <begin position="20"/>
        <end position="41"/>
    </location>
</feature>
<feature type="transmembrane region" description="Helical" evidence="7">
    <location>
        <begin position="102"/>
        <end position="121"/>
    </location>
</feature>
<dbReference type="Gene3D" id="1.20.1250.20">
    <property type="entry name" value="MFS general substrate transporter like domains"/>
    <property type="match status" value="1"/>
</dbReference>
<keyword evidence="5 7" id="KW-1133">Transmembrane helix</keyword>
<keyword evidence="10" id="KW-1185">Reference proteome</keyword>
<proteinExistence type="inferred from homology"/>
<comment type="similarity">
    <text evidence="2">Belongs to the major facilitator superfamily. Sugar transporter (TC 2.A.1.1) family.</text>
</comment>
<evidence type="ECO:0000313" key="10">
    <source>
        <dbReference type="Proteomes" id="UP001271007"/>
    </source>
</evidence>
<dbReference type="InterPro" id="IPR036259">
    <property type="entry name" value="MFS_trans_sf"/>
</dbReference>
<dbReference type="SMART" id="SM00860">
    <property type="entry name" value="SMI1_KNR4"/>
    <property type="match status" value="1"/>
</dbReference>
<dbReference type="InterPro" id="IPR050360">
    <property type="entry name" value="MFS_Sugar_Transporters"/>
</dbReference>
<evidence type="ECO:0000259" key="8">
    <source>
        <dbReference type="PROSITE" id="PS50850"/>
    </source>
</evidence>
<comment type="caution">
    <text evidence="9">The sequence shown here is derived from an EMBL/GenBank/DDBJ whole genome shotgun (WGS) entry which is preliminary data.</text>
</comment>
<dbReference type="GO" id="GO:0005351">
    <property type="term" value="F:carbohydrate:proton symporter activity"/>
    <property type="evidence" value="ECO:0007669"/>
    <property type="project" value="TreeGrafter"/>
</dbReference>
<accession>A0AAJ0GE04</accession>
<feature type="transmembrane region" description="Helical" evidence="7">
    <location>
        <begin position="294"/>
        <end position="311"/>
    </location>
</feature>
<evidence type="ECO:0000256" key="1">
    <source>
        <dbReference type="ARBA" id="ARBA00004141"/>
    </source>
</evidence>
<dbReference type="Gene3D" id="3.40.1580.10">
    <property type="entry name" value="SMI1/KNR4-like"/>
    <property type="match status" value="1"/>
</dbReference>
<dbReference type="InterPro" id="IPR005829">
    <property type="entry name" value="Sugar_transporter_CS"/>
</dbReference>
<dbReference type="Pfam" id="PF00083">
    <property type="entry name" value="Sugar_tr"/>
    <property type="match status" value="1"/>
</dbReference>
<dbReference type="PANTHER" id="PTHR48022">
    <property type="entry name" value="PLASTIDIC GLUCOSE TRANSPORTER 4"/>
    <property type="match status" value="1"/>
</dbReference>
<evidence type="ECO:0000313" key="9">
    <source>
        <dbReference type="EMBL" id="KAK3055244.1"/>
    </source>
</evidence>
<evidence type="ECO:0000256" key="6">
    <source>
        <dbReference type="ARBA" id="ARBA00023136"/>
    </source>
</evidence>
<dbReference type="SUPFAM" id="SSF160631">
    <property type="entry name" value="SMI1/KNR4-like"/>
    <property type="match status" value="1"/>
</dbReference>
<dbReference type="InterPro" id="IPR005828">
    <property type="entry name" value="MFS_sugar_transport-like"/>
</dbReference>
<dbReference type="PROSITE" id="PS50850">
    <property type="entry name" value="MFS"/>
    <property type="match status" value="1"/>
</dbReference>
<name>A0AAJ0GE04_9PEZI</name>
<evidence type="ECO:0000256" key="4">
    <source>
        <dbReference type="ARBA" id="ARBA00022692"/>
    </source>
</evidence>
<feature type="transmembrane region" description="Helical" evidence="7">
    <location>
        <begin position="440"/>
        <end position="462"/>
    </location>
</feature>